<evidence type="ECO:0000259" key="6">
    <source>
        <dbReference type="Pfam" id="PF05199"/>
    </source>
</evidence>
<proteinExistence type="inferred from homology"/>
<organism evidence="7 8">
    <name type="scientific">Neorhizobium phenanthreniclasticum</name>
    <dbReference type="NCBI Taxonomy" id="3157917"/>
    <lineage>
        <taxon>Bacteria</taxon>
        <taxon>Pseudomonadati</taxon>
        <taxon>Pseudomonadota</taxon>
        <taxon>Alphaproteobacteria</taxon>
        <taxon>Hyphomicrobiales</taxon>
        <taxon>Rhizobiaceae</taxon>
        <taxon>Rhizobium/Agrobacterium group</taxon>
        <taxon>Neorhizobium</taxon>
    </lineage>
</organism>
<dbReference type="InterPro" id="IPR051473">
    <property type="entry name" value="P2Ox-like"/>
</dbReference>
<dbReference type="PANTHER" id="PTHR42784">
    <property type="entry name" value="PYRANOSE 2-OXIDASE"/>
    <property type="match status" value="1"/>
</dbReference>
<reference evidence="7 8" key="1">
    <citation type="submission" date="2024-05" db="EMBL/GenBank/DDBJ databases">
        <title>Neorhizobium sp. Rsf11, a plant growth promoting and heavy metal resistant PAH-degrader.</title>
        <authorList>
            <person name="Golubev S.N."/>
            <person name="Muratova A.Y."/>
            <person name="Markelova M.I."/>
        </authorList>
    </citation>
    <scope>NUCLEOTIDE SEQUENCE [LARGE SCALE GENOMIC DNA]</scope>
    <source>
        <strain evidence="7 8">Rsf11</strain>
    </source>
</reference>
<dbReference type="Pfam" id="PF05199">
    <property type="entry name" value="GMC_oxred_C"/>
    <property type="match status" value="1"/>
</dbReference>
<dbReference type="EMBL" id="JBEAAL010000019">
    <property type="protein sequence ID" value="MEQ1407685.1"/>
    <property type="molecule type" value="Genomic_DNA"/>
</dbReference>
<dbReference type="RefSeq" id="WP_348864052.1">
    <property type="nucleotide sequence ID" value="NZ_JBEAAL010000019.1"/>
</dbReference>
<dbReference type="InterPro" id="IPR036188">
    <property type="entry name" value="FAD/NAD-bd_sf"/>
</dbReference>
<evidence type="ECO:0000256" key="1">
    <source>
        <dbReference type="ARBA" id="ARBA00001974"/>
    </source>
</evidence>
<comment type="cofactor">
    <cofactor evidence="1">
        <name>FAD</name>
        <dbReference type="ChEBI" id="CHEBI:57692"/>
    </cofactor>
</comment>
<dbReference type="SUPFAM" id="SSF54373">
    <property type="entry name" value="FAD-linked reductases, C-terminal domain"/>
    <property type="match status" value="1"/>
</dbReference>
<dbReference type="Gene3D" id="3.50.50.60">
    <property type="entry name" value="FAD/NAD(P)-binding domain"/>
    <property type="match status" value="2"/>
</dbReference>
<feature type="domain" description="Glucose-methanol-choline oxidoreductase C-terminal" evidence="6">
    <location>
        <begin position="370"/>
        <end position="497"/>
    </location>
</feature>
<keyword evidence="3" id="KW-0285">Flavoprotein</keyword>
<evidence type="ECO:0000313" key="7">
    <source>
        <dbReference type="EMBL" id="MEQ1407685.1"/>
    </source>
</evidence>
<sequence>MIKDLSGAGQLEAKADILVIGGGTTGLLVSVWLAEAGHNVICLESGGFHQNAEEHPLNEVVHLKSIYDGAAHGRFRCIGGTSTRWGGALIPFQNEDLEMAKWPVTMEYLRPFIPLVENVFGLAQGDYELADLSSTTHTARLAKWPPFKKRNIYNLTRDRLEILPNLEVWLNATVTDFSLDGSMLRKITAKTLSGDELSVSADRSIISAGAIETTRLALLMDAQHKGIISVRSPELGRNFCDHLSTPVGEIVASAFSELNQHVGFRFEKNGTMRNLRFELGGDSDLRAKIRPSFAHIAFETDGKGGFDVLRGVFRSLQKRRLPAASDIMGLVRTAPWLVRAVWSRYYRKRLLFPDGAKLPVHMVIEQEPSIENRISLSSDRRDAFGNPLAVISWEVTERDKQNLTRSVDAFEAMWGKLSLSAITRFRRMGAGQAEAALARGGGIYHPTGSTRMAATEKEGVVDANLKVFAVPNVQLLSTSVLPTGGGANPTMMLLLLAARCVSQIGRKEVTANAEG</sequence>
<evidence type="ECO:0000256" key="5">
    <source>
        <dbReference type="ARBA" id="ARBA00023002"/>
    </source>
</evidence>
<name>A0ABV0M727_9HYPH</name>
<dbReference type="InterPro" id="IPR007867">
    <property type="entry name" value="GMC_OxRtase_C"/>
</dbReference>
<keyword evidence="4" id="KW-0274">FAD</keyword>
<evidence type="ECO:0000256" key="2">
    <source>
        <dbReference type="ARBA" id="ARBA00010790"/>
    </source>
</evidence>
<keyword evidence="8" id="KW-1185">Reference proteome</keyword>
<evidence type="ECO:0000256" key="4">
    <source>
        <dbReference type="ARBA" id="ARBA00022827"/>
    </source>
</evidence>
<dbReference type="Proteomes" id="UP001496627">
    <property type="component" value="Unassembled WGS sequence"/>
</dbReference>
<comment type="similarity">
    <text evidence="2">Belongs to the GMC oxidoreductase family.</text>
</comment>
<protein>
    <submittedName>
        <fullName evidence="7">GMC oxidoreductase</fullName>
    </submittedName>
</protein>
<keyword evidence="5" id="KW-0560">Oxidoreductase</keyword>
<evidence type="ECO:0000256" key="3">
    <source>
        <dbReference type="ARBA" id="ARBA00022630"/>
    </source>
</evidence>
<accession>A0ABV0M727</accession>
<dbReference type="PANTHER" id="PTHR42784:SF1">
    <property type="entry name" value="PYRANOSE 2-OXIDASE"/>
    <property type="match status" value="1"/>
</dbReference>
<gene>
    <name evidence="7" type="ORF">ABK249_22430</name>
</gene>
<dbReference type="SUPFAM" id="SSF51905">
    <property type="entry name" value="FAD/NAD(P)-binding domain"/>
    <property type="match status" value="1"/>
</dbReference>
<evidence type="ECO:0000313" key="8">
    <source>
        <dbReference type="Proteomes" id="UP001496627"/>
    </source>
</evidence>
<comment type="caution">
    <text evidence="7">The sequence shown here is derived from an EMBL/GenBank/DDBJ whole genome shotgun (WGS) entry which is preliminary data.</text>
</comment>